<dbReference type="AlphaFoldDB" id="A0A250WSY3"/>
<feature type="domain" description="C3H1-type" evidence="6">
    <location>
        <begin position="244"/>
        <end position="272"/>
    </location>
</feature>
<comment type="caution">
    <text evidence="7">The sequence shown here is derived from an EMBL/GenBank/DDBJ whole genome shotgun (WGS) entry which is preliminary data.</text>
</comment>
<keyword evidence="8" id="KW-1185">Reference proteome</keyword>
<dbReference type="SMART" id="SM00356">
    <property type="entry name" value="ZnF_C3H1"/>
    <property type="match status" value="1"/>
</dbReference>
<organism evidence="7 8">
    <name type="scientific">Chlamydomonas eustigma</name>
    <dbReference type="NCBI Taxonomy" id="1157962"/>
    <lineage>
        <taxon>Eukaryota</taxon>
        <taxon>Viridiplantae</taxon>
        <taxon>Chlorophyta</taxon>
        <taxon>core chlorophytes</taxon>
        <taxon>Chlorophyceae</taxon>
        <taxon>CS clade</taxon>
        <taxon>Chlamydomonadales</taxon>
        <taxon>Chlamydomonadaceae</taxon>
        <taxon>Chlamydomonas</taxon>
    </lineage>
</organism>
<evidence type="ECO:0000313" key="7">
    <source>
        <dbReference type="EMBL" id="GAX73856.1"/>
    </source>
</evidence>
<protein>
    <recommendedName>
        <fullName evidence="6">C3H1-type domain-containing protein</fullName>
    </recommendedName>
</protein>
<sequence length="721" mass="78405">MMRKVAGLSGRVISKRSPGKKIVFFDLVLEQPFHIAGLGYVSCVEVLGKLNVYSSDSRDIRLLKEILCLGDMISIAGQFDSEWTIMLTQPPILITIWRQSHPGITFSPSPEEISCLLKGSPKALLFKHQPVQKELNAEESEGHLPSIGFRGTTNESLTNPVLNQPSECYVLSVEPVILGDCASPSESNTSTTSRPLRELDSCMMKDDKLKGQDDCCVSSKRELLLNGGEALEEGFMESNKQADPLSLGLCKFFVNTGKCFKGQSCPFMHPDLSSLKTIRQAWVKSRRQVRDARAAQAGFSSTTLSTQLCMLNEVQTSVGGSKMEGHESSMFKETASERKDRAAVFATWLIDTFGHDRLCMGTGVLDVAGGKGALTFELQATHGIPCTLVDPRPFQLTKKQRLHLTAMQQSGHASEKRSTPQTVDAACCHEQDGDDDGMFDVSVLLDWMHRVEDGRTPNDAASSDNAPGVDSVDKGVKVSSRDEEFTSAVSPDIVGTESFAISVQEGQFRQIQACFEPSLWKAEERQAENSCLPQQPNSLASTAGHAAVKNGIIEHLAACSVVVGLHPDQATDSILRFALETCKPFAIVPCCVFADIFPDRRLKILESLPTELRQDEGGSGGCSGMVSYTTVTAESSAGLRPLSNVLTESDSEGRQLEEQISHNVSREPKVSKFQNAGPSSIYIPVQTYPQLVDYLAQEGGSGTNIASLTLFGANKVVYRVC</sequence>
<keyword evidence="2 4" id="KW-0863">Zinc-finger</keyword>
<proteinExistence type="predicted"/>
<dbReference type="GO" id="GO:0008270">
    <property type="term" value="F:zinc ion binding"/>
    <property type="evidence" value="ECO:0007669"/>
    <property type="project" value="UniProtKB-KW"/>
</dbReference>
<evidence type="ECO:0000313" key="8">
    <source>
        <dbReference type="Proteomes" id="UP000232323"/>
    </source>
</evidence>
<accession>A0A250WSY3</accession>
<evidence type="ECO:0000256" key="3">
    <source>
        <dbReference type="ARBA" id="ARBA00022833"/>
    </source>
</evidence>
<gene>
    <name evidence="7" type="ORF">CEUSTIGMA_g1306.t1</name>
</gene>
<evidence type="ECO:0000256" key="2">
    <source>
        <dbReference type="ARBA" id="ARBA00022771"/>
    </source>
</evidence>
<dbReference type="STRING" id="1157962.A0A250WSY3"/>
<dbReference type="OrthoDB" id="7459479at2759"/>
<dbReference type="PANTHER" id="PTHR36971">
    <property type="entry name" value="UNNAMED PRODUCT"/>
    <property type="match status" value="1"/>
</dbReference>
<keyword evidence="1 4" id="KW-0479">Metal-binding</keyword>
<dbReference type="Proteomes" id="UP000232323">
    <property type="component" value="Unassembled WGS sequence"/>
</dbReference>
<dbReference type="InterPro" id="IPR000571">
    <property type="entry name" value="Znf_CCCH"/>
</dbReference>
<dbReference type="PROSITE" id="PS50103">
    <property type="entry name" value="ZF_C3H1"/>
    <property type="match status" value="1"/>
</dbReference>
<evidence type="ECO:0000259" key="6">
    <source>
        <dbReference type="PROSITE" id="PS50103"/>
    </source>
</evidence>
<dbReference type="EMBL" id="BEGY01000005">
    <property type="protein sequence ID" value="GAX73856.1"/>
    <property type="molecule type" value="Genomic_DNA"/>
</dbReference>
<name>A0A250WSY3_9CHLO</name>
<feature type="compositionally biased region" description="Basic and acidic residues" evidence="5">
    <location>
        <begin position="471"/>
        <end position="484"/>
    </location>
</feature>
<dbReference type="PANTHER" id="PTHR36971:SF3">
    <property type="entry name" value="C3H1-TYPE DOMAIN-CONTAINING PROTEIN"/>
    <property type="match status" value="1"/>
</dbReference>
<keyword evidence="3 4" id="KW-0862">Zinc</keyword>
<dbReference type="SUPFAM" id="SSF90229">
    <property type="entry name" value="CCCH zinc finger"/>
    <property type="match status" value="1"/>
</dbReference>
<evidence type="ECO:0000256" key="5">
    <source>
        <dbReference type="SAM" id="MobiDB-lite"/>
    </source>
</evidence>
<feature type="region of interest" description="Disordered" evidence="5">
    <location>
        <begin position="455"/>
        <end position="487"/>
    </location>
</feature>
<dbReference type="InterPro" id="IPR036855">
    <property type="entry name" value="Znf_CCCH_sf"/>
</dbReference>
<reference evidence="7 8" key="1">
    <citation type="submission" date="2017-08" db="EMBL/GenBank/DDBJ databases">
        <title>Acidophilic green algal genome provides insights into adaptation to an acidic environment.</title>
        <authorList>
            <person name="Hirooka S."/>
            <person name="Hirose Y."/>
            <person name="Kanesaki Y."/>
            <person name="Higuchi S."/>
            <person name="Fujiwara T."/>
            <person name="Onuma R."/>
            <person name="Era A."/>
            <person name="Ohbayashi R."/>
            <person name="Uzuka A."/>
            <person name="Nozaki H."/>
            <person name="Yoshikawa H."/>
            <person name="Miyagishima S.Y."/>
        </authorList>
    </citation>
    <scope>NUCLEOTIDE SEQUENCE [LARGE SCALE GENOMIC DNA]</scope>
    <source>
        <strain evidence="7 8">NIES-2499</strain>
    </source>
</reference>
<evidence type="ECO:0000256" key="4">
    <source>
        <dbReference type="PROSITE-ProRule" id="PRU00723"/>
    </source>
</evidence>
<feature type="zinc finger region" description="C3H1-type" evidence="4">
    <location>
        <begin position="244"/>
        <end position="272"/>
    </location>
</feature>
<evidence type="ECO:0000256" key="1">
    <source>
        <dbReference type="ARBA" id="ARBA00022723"/>
    </source>
</evidence>